<evidence type="ECO:0000259" key="7">
    <source>
        <dbReference type="PROSITE" id="PS50011"/>
    </source>
</evidence>
<keyword evidence="2 6" id="KW-0547">Nucleotide-binding</keyword>
<evidence type="ECO:0000256" key="3">
    <source>
        <dbReference type="ARBA" id="ARBA00022777"/>
    </source>
</evidence>
<dbReference type="PROSITE" id="PS50011">
    <property type="entry name" value="PROTEIN_KINASE_DOM"/>
    <property type="match status" value="1"/>
</dbReference>
<feature type="repeat" description="TPR" evidence="5">
    <location>
        <begin position="545"/>
        <end position="578"/>
    </location>
</feature>
<keyword evidence="1 8" id="KW-0808">Transferase</keyword>
<gene>
    <name evidence="8" type="primary">prkC_18</name>
    <name evidence="8" type="ORF">EC9_53560</name>
</gene>
<feature type="binding site" evidence="6">
    <location>
        <position position="130"/>
    </location>
    <ligand>
        <name>ATP</name>
        <dbReference type="ChEBI" id="CHEBI:30616"/>
    </ligand>
</feature>
<dbReference type="PROSITE" id="PS50005">
    <property type="entry name" value="TPR"/>
    <property type="match status" value="2"/>
</dbReference>
<dbReference type="Pfam" id="PF00069">
    <property type="entry name" value="Pkinase"/>
    <property type="match status" value="1"/>
</dbReference>
<dbReference type="InterPro" id="IPR000719">
    <property type="entry name" value="Prot_kinase_dom"/>
</dbReference>
<dbReference type="InterPro" id="IPR011990">
    <property type="entry name" value="TPR-like_helical_dom_sf"/>
</dbReference>
<dbReference type="Gene3D" id="1.10.510.10">
    <property type="entry name" value="Transferase(Phosphotransferase) domain 1"/>
    <property type="match status" value="1"/>
</dbReference>
<evidence type="ECO:0000313" key="9">
    <source>
        <dbReference type="Proteomes" id="UP000319557"/>
    </source>
</evidence>
<name>A0A517M8B9_9BACT</name>
<dbReference type="InterPro" id="IPR011009">
    <property type="entry name" value="Kinase-like_dom_sf"/>
</dbReference>
<evidence type="ECO:0000256" key="2">
    <source>
        <dbReference type="ARBA" id="ARBA00022741"/>
    </source>
</evidence>
<dbReference type="PROSITE" id="PS00108">
    <property type="entry name" value="PROTEIN_KINASE_ST"/>
    <property type="match status" value="1"/>
</dbReference>
<dbReference type="KEGG" id="ruv:EC9_53560"/>
<keyword evidence="4 6" id="KW-0067">ATP-binding</keyword>
<accession>A0A517M8B9</accession>
<dbReference type="PANTHER" id="PTHR43289">
    <property type="entry name" value="MITOGEN-ACTIVATED PROTEIN KINASE KINASE KINASE 20-RELATED"/>
    <property type="match status" value="1"/>
</dbReference>
<keyword evidence="3 8" id="KW-0418">Kinase</keyword>
<dbReference type="CDD" id="cd14014">
    <property type="entry name" value="STKc_PknB_like"/>
    <property type="match status" value="1"/>
</dbReference>
<evidence type="ECO:0000256" key="5">
    <source>
        <dbReference type="PROSITE-ProRule" id="PRU00339"/>
    </source>
</evidence>
<evidence type="ECO:0000256" key="6">
    <source>
        <dbReference type="PROSITE-ProRule" id="PRU10141"/>
    </source>
</evidence>
<organism evidence="8 9">
    <name type="scientific">Rosistilla ulvae</name>
    <dbReference type="NCBI Taxonomy" id="1930277"/>
    <lineage>
        <taxon>Bacteria</taxon>
        <taxon>Pseudomonadati</taxon>
        <taxon>Planctomycetota</taxon>
        <taxon>Planctomycetia</taxon>
        <taxon>Pirellulales</taxon>
        <taxon>Pirellulaceae</taxon>
        <taxon>Rosistilla</taxon>
    </lineage>
</organism>
<keyword evidence="9" id="KW-1185">Reference proteome</keyword>
<dbReference type="OrthoDB" id="6111975at2"/>
<dbReference type="PROSITE" id="PS00107">
    <property type="entry name" value="PROTEIN_KINASE_ATP"/>
    <property type="match status" value="1"/>
</dbReference>
<dbReference type="RefSeq" id="WP_145348825.1">
    <property type="nucleotide sequence ID" value="NZ_CP036261.1"/>
</dbReference>
<evidence type="ECO:0000256" key="1">
    <source>
        <dbReference type="ARBA" id="ARBA00022679"/>
    </source>
</evidence>
<dbReference type="GO" id="GO:0005524">
    <property type="term" value="F:ATP binding"/>
    <property type="evidence" value="ECO:0007669"/>
    <property type="project" value="UniProtKB-UniRule"/>
</dbReference>
<keyword evidence="5" id="KW-0802">TPR repeat</keyword>
<dbReference type="EC" id="2.7.11.1" evidence="8"/>
<dbReference type="Gene3D" id="3.30.200.20">
    <property type="entry name" value="Phosphorylase Kinase, domain 1"/>
    <property type="match status" value="1"/>
</dbReference>
<dbReference type="InterPro" id="IPR017441">
    <property type="entry name" value="Protein_kinase_ATP_BS"/>
</dbReference>
<dbReference type="Pfam" id="PF13374">
    <property type="entry name" value="TPR_10"/>
    <property type="match status" value="2"/>
</dbReference>
<dbReference type="SUPFAM" id="SSF56112">
    <property type="entry name" value="Protein kinase-like (PK-like)"/>
    <property type="match status" value="1"/>
</dbReference>
<dbReference type="PANTHER" id="PTHR43289:SF34">
    <property type="entry name" value="SERINE_THREONINE-PROTEIN KINASE YBDM-RELATED"/>
    <property type="match status" value="1"/>
</dbReference>
<dbReference type="Gene3D" id="1.25.40.10">
    <property type="entry name" value="Tetratricopeptide repeat domain"/>
    <property type="match status" value="2"/>
</dbReference>
<feature type="repeat" description="TPR" evidence="5">
    <location>
        <begin position="735"/>
        <end position="768"/>
    </location>
</feature>
<dbReference type="GO" id="GO:0004674">
    <property type="term" value="F:protein serine/threonine kinase activity"/>
    <property type="evidence" value="ECO:0007669"/>
    <property type="project" value="UniProtKB-EC"/>
</dbReference>
<dbReference type="InterPro" id="IPR008271">
    <property type="entry name" value="Ser/Thr_kinase_AS"/>
</dbReference>
<reference evidence="8 9" key="1">
    <citation type="submission" date="2019-02" db="EMBL/GenBank/DDBJ databases">
        <title>Deep-cultivation of Planctomycetes and their phenomic and genomic characterization uncovers novel biology.</title>
        <authorList>
            <person name="Wiegand S."/>
            <person name="Jogler M."/>
            <person name="Boedeker C."/>
            <person name="Pinto D."/>
            <person name="Vollmers J."/>
            <person name="Rivas-Marin E."/>
            <person name="Kohn T."/>
            <person name="Peeters S.H."/>
            <person name="Heuer A."/>
            <person name="Rast P."/>
            <person name="Oberbeckmann S."/>
            <person name="Bunk B."/>
            <person name="Jeske O."/>
            <person name="Meyerdierks A."/>
            <person name="Storesund J.E."/>
            <person name="Kallscheuer N."/>
            <person name="Luecker S."/>
            <person name="Lage O.M."/>
            <person name="Pohl T."/>
            <person name="Merkel B.J."/>
            <person name="Hornburger P."/>
            <person name="Mueller R.-W."/>
            <person name="Bruemmer F."/>
            <person name="Labrenz M."/>
            <person name="Spormann A.M."/>
            <person name="Op den Camp H."/>
            <person name="Overmann J."/>
            <person name="Amann R."/>
            <person name="Jetten M.S.M."/>
            <person name="Mascher T."/>
            <person name="Medema M.H."/>
            <person name="Devos D.P."/>
            <person name="Kaster A.-K."/>
            <person name="Ovreas L."/>
            <person name="Rohde M."/>
            <person name="Galperin M.Y."/>
            <person name="Jogler C."/>
        </authorList>
    </citation>
    <scope>NUCLEOTIDE SEQUENCE [LARGE SCALE GENOMIC DNA]</scope>
    <source>
        <strain evidence="8 9">EC9</strain>
    </source>
</reference>
<protein>
    <submittedName>
        <fullName evidence="8">Serine/threonine-protein kinase PrkC</fullName>
        <ecNumber evidence="8">2.7.11.1</ecNumber>
    </submittedName>
</protein>
<dbReference type="InterPro" id="IPR019734">
    <property type="entry name" value="TPR_rpt"/>
</dbReference>
<sequence>MSVNDSVLDSCDEPELLRALNEDQKQRLTEQLDRYLQSLESGEPLDLETLDRENPDLSEVFASYLSKLDALYGVAVGFQDPSDQFSDLQPTSGSPMTLGDFTVQREIGRGGMGVVYEANQKSLNRQVALKLLPMASLLDARQIARFKNEARAAGLLQHPHIVPVYSVGSERGIHYFAMQLIDGLPIDAWILQQRETAATSRDWRSIVAWAIDIADALHYAHTSGVVHRDVKPSNLLLDSAGKIWIADFGLARCQDDRSLTVSGDLLGTMRYMSPEQATGKAEAVDHRTDIYSLAATLFEMLTLRTAVVGDDGPTLLRAIEQDEPPRLRSLLPHTPADLSVVLQKAMARRKDDRYESADQLAADLRAVLDGRPTLAKPPTVVARMGRWTARHRRSVAVAASVCAVAMLWLVASSLIILQKSNDAKWSAVQRDQYFRHAQSAVDHLGTEVAEQLASVPGAEQVRHALLLQTLRYHEQFAAQATGDPELSAEVARTHSRIGTIVKELKSPRDAIGHFRRAAEGYAAIIESPESIPVEPSAVETRYHAAQNLNHLGLALADIGEPNEALQIYRQALAIQRALVQSDPENERYAAEFALTTNNLALLFIQLGDVAQARPLLDDAIARLTTIVERKPDNELAARGLASALANRSAVTVDDPRSEIELLQRAIQIRAASVGESSNRLSASGELATLLNNLGSANMHAGRWASAEQAFTRAAGLQRQLLSIAPAIDQHRRDLATSLNNVAMAFQKQAKHAEAIEALDEAISLQQASLELSDDDASGHSRIGAMLHNRGSSMLAIGDLAAAETQWMRAIEQQQQALAIDPQHAEAKRFLPTHYSSLLRCLARGKRWQAIDAVAGSYRAAAAGNGAAEKQADRDLAAVNELAVAQ</sequence>
<proteinExistence type="predicted"/>
<evidence type="ECO:0000313" key="8">
    <source>
        <dbReference type="EMBL" id="QDS91136.1"/>
    </source>
</evidence>
<dbReference type="SUPFAM" id="SSF48452">
    <property type="entry name" value="TPR-like"/>
    <property type="match status" value="1"/>
</dbReference>
<dbReference type="SMART" id="SM00220">
    <property type="entry name" value="S_TKc"/>
    <property type="match status" value="1"/>
</dbReference>
<feature type="domain" description="Protein kinase" evidence="7">
    <location>
        <begin position="101"/>
        <end position="374"/>
    </location>
</feature>
<dbReference type="SMART" id="SM00028">
    <property type="entry name" value="TPR"/>
    <property type="match status" value="6"/>
</dbReference>
<dbReference type="Proteomes" id="UP000319557">
    <property type="component" value="Chromosome"/>
</dbReference>
<evidence type="ECO:0000256" key="4">
    <source>
        <dbReference type="ARBA" id="ARBA00022840"/>
    </source>
</evidence>
<dbReference type="AlphaFoldDB" id="A0A517M8B9"/>
<dbReference type="EMBL" id="CP036261">
    <property type="protein sequence ID" value="QDS91136.1"/>
    <property type="molecule type" value="Genomic_DNA"/>
</dbReference>